<keyword evidence="1" id="KW-0175">Coiled coil</keyword>
<feature type="region of interest" description="Disordered" evidence="2">
    <location>
        <begin position="148"/>
        <end position="167"/>
    </location>
</feature>
<reference evidence="3" key="1">
    <citation type="submission" date="2021-10" db="EMBL/GenBank/DDBJ databases">
        <title>Tropical sea cucumber genome reveals ecological adaptation and Cuvierian tubules defense mechanism.</title>
        <authorList>
            <person name="Chen T."/>
        </authorList>
    </citation>
    <scope>NUCLEOTIDE SEQUENCE</scope>
    <source>
        <strain evidence="3">Nanhai2018</strain>
        <tissue evidence="3">Muscle</tissue>
    </source>
</reference>
<proteinExistence type="predicted"/>
<feature type="compositionally biased region" description="Basic and acidic residues" evidence="2">
    <location>
        <begin position="74"/>
        <end position="84"/>
    </location>
</feature>
<dbReference type="OrthoDB" id="10067479at2759"/>
<protein>
    <submittedName>
        <fullName evidence="3">Uncharacterized protein</fullName>
    </submittedName>
</protein>
<gene>
    <name evidence="3" type="ORF">HOLleu_00231</name>
</gene>
<dbReference type="InterPro" id="IPR052852">
    <property type="entry name" value="SSU_Processome_Comp"/>
</dbReference>
<feature type="compositionally biased region" description="Basic and acidic residues" evidence="2">
    <location>
        <begin position="119"/>
        <end position="129"/>
    </location>
</feature>
<feature type="region of interest" description="Disordered" evidence="2">
    <location>
        <begin position="38"/>
        <end position="84"/>
    </location>
</feature>
<feature type="compositionally biased region" description="Basic and acidic residues" evidence="2">
    <location>
        <begin position="148"/>
        <end position="159"/>
    </location>
</feature>
<dbReference type="Proteomes" id="UP001152320">
    <property type="component" value="Chromosome 1"/>
</dbReference>
<keyword evidence="4" id="KW-1185">Reference proteome</keyword>
<evidence type="ECO:0000313" key="3">
    <source>
        <dbReference type="EMBL" id="KAJ8048064.1"/>
    </source>
</evidence>
<feature type="region of interest" description="Disordered" evidence="2">
    <location>
        <begin position="1"/>
        <end position="23"/>
    </location>
</feature>
<dbReference type="InterPro" id="IPR027973">
    <property type="entry name" value="FSAF1-like"/>
</dbReference>
<dbReference type="PANTHER" id="PTHR28366">
    <property type="entry name" value="CHROMOSOME 1 OPEN READING FRAME 131"/>
    <property type="match status" value="1"/>
</dbReference>
<evidence type="ECO:0000256" key="2">
    <source>
        <dbReference type="SAM" id="MobiDB-lite"/>
    </source>
</evidence>
<accession>A0A9Q1CPA6</accession>
<dbReference type="AlphaFoldDB" id="A0A9Q1CPA6"/>
<feature type="coiled-coil region" evidence="1">
    <location>
        <begin position="217"/>
        <end position="244"/>
    </location>
</feature>
<feature type="compositionally biased region" description="Polar residues" evidence="2">
    <location>
        <begin position="62"/>
        <end position="72"/>
    </location>
</feature>
<feature type="compositionally biased region" description="Basic residues" evidence="2">
    <location>
        <begin position="1"/>
        <end position="12"/>
    </location>
</feature>
<dbReference type="PANTHER" id="PTHR28366:SF1">
    <property type="entry name" value="CHROMOSOME 1 OPEN READING FRAME 131"/>
    <property type="match status" value="1"/>
</dbReference>
<evidence type="ECO:0000313" key="4">
    <source>
        <dbReference type="Proteomes" id="UP001152320"/>
    </source>
</evidence>
<sequence>MEVSKKRFRRKRKTDDNSNDEELQQHLLDRLNAYGDRLLGEDGKQSKQATRLTEGKEEMKQRTVNNDRTTMLRQDGEKVNSRKTEVTFGGKMEEISVEKVKRKKKWEDELEVELRSFNRDSEIKREGTERKKKKERREAEVIVFEDRAKRKKVSEDHSASSDTNAMISTREHLREIAQEVYHLGLSGFDFEDKEKLEMQRAVKLGAKPPKNQYLPYKEFMEQQKQKKEEELKQREIEKRFLARSQ</sequence>
<dbReference type="EMBL" id="JAIZAY010000001">
    <property type="protein sequence ID" value="KAJ8048064.1"/>
    <property type="molecule type" value="Genomic_DNA"/>
</dbReference>
<feature type="region of interest" description="Disordered" evidence="2">
    <location>
        <begin position="119"/>
        <end position="138"/>
    </location>
</feature>
<dbReference type="Pfam" id="PF15375">
    <property type="entry name" value="FSAF1"/>
    <property type="match status" value="1"/>
</dbReference>
<organism evidence="3 4">
    <name type="scientific">Holothuria leucospilota</name>
    <name type="common">Black long sea cucumber</name>
    <name type="synonym">Mertensiothuria leucospilota</name>
    <dbReference type="NCBI Taxonomy" id="206669"/>
    <lineage>
        <taxon>Eukaryota</taxon>
        <taxon>Metazoa</taxon>
        <taxon>Echinodermata</taxon>
        <taxon>Eleutherozoa</taxon>
        <taxon>Echinozoa</taxon>
        <taxon>Holothuroidea</taxon>
        <taxon>Aspidochirotacea</taxon>
        <taxon>Aspidochirotida</taxon>
        <taxon>Holothuriidae</taxon>
        <taxon>Holothuria</taxon>
    </lineage>
</organism>
<name>A0A9Q1CPA6_HOLLE</name>
<evidence type="ECO:0000256" key="1">
    <source>
        <dbReference type="SAM" id="Coils"/>
    </source>
</evidence>
<comment type="caution">
    <text evidence="3">The sequence shown here is derived from an EMBL/GenBank/DDBJ whole genome shotgun (WGS) entry which is preliminary data.</text>
</comment>